<evidence type="ECO:0000256" key="4">
    <source>
        <dbReference type="ARBA" id="ARBA00023004"/>
    </source>
</evidence>
<dbReference type="Pfam" id="PF02373">
    <property type="entry name" value="JmjC"/>
    <property type="match status" value="1"/>
</dbReference>
<comment type="caution">
    <text evidence="11">The sequence shown here is derived from an EMBL/GenBank/DDBJ whole genome shotgun (WGS) entry which is preliminary data.</text>
</comment>
<gene>
    <name evidence="11" type="ORF">C4D60_Mb01t11630</name>
</gene>
<evidence type="ECO:0000256" key="5">
    <source>
        <dbReference type="ARBA" id="ARBA00023015"/>
    </source>
</evidence>
<dbReference type="GO" id="GO:0016491">
    <property type="term" value="F:oxidoreductase activity"/>
    <property type="evidence" value="ECO:0007669"/>
    <property type="project" value="UniProtKB-KW"/>
</dbReference>
<dbReference type="FunFam" id="2.60.120.650:FF:000016">
    <property type="entry name" value="Lysine-specific demethylase isoform A"/>
    <property type="match status" value="1"/>
</dbReference>
<evidence type="ECO:0000259" key="9">
    <source>
        <dbReference type="PROSITE" id="PS51183"/>
    </source>
</evidence>
<keyword evidence="12" id="KW-1185">Reference proteome</keyword>
<evidence type="ECO:0000256" key="1">
    <source>
        <dbReference type="ARBA" id="ARBA00001954"/>
    </source>
</evidence>
<dbReference type="InterPro" id="IPR003349">
    <property type="entry name" value="JmjN"/>
</dbReference>
<dbReference type="GO" id="GO:0040029">
    <property type="term" value="P:epigenetic regulation of gene expression"/>
    <property type="evidence" value="ECO:0007669"/>
    <property type="project" value="UniProtKB-ARBA"/>
</dbReference>
<dbReference type="GO" id="GO:0000785">
    <property type="term" value="C:chromatin"/>
    <property type="evidence" value="ECO:0007669"/>
    <property type="project" value="TreeGrafter"/>
</dbReference>
<keyword evidence="7" id="KW-0539">Nucleus</keyword>
<dbReference type="EMBL" id="PYDT01000004">
    <property type="protein sequence ID" value="THU63046.1"/>
    <property type="molecule type" value="Genomic_DNA"/>
</dbReference>
<keyword evidence="2" id="KW-0479">Metal-binding</keyword>
<dbReference type="GO" id="GO:0046872">
    <property type="term" value="F:metal ion binding"/>
    <property type="evidence" value="ECO:0007669"/>
    <property type="project" value="UniProtKB-KW"/>
</dbReference>
<name>A0A4V4H7A5_MUSBA</name>
<dbReference type="InterPro" id="IPR003347">
    <property type="entry name" value="JmjC_dom"/>
</dbReference>
<keyword evidence="4" id="KW-0408">Iron</keyword>
<dbReference type="SMART" id="SM00558">
    <property type="entry name" value="JmjC"/>
    <property type="match status" value="1"/>
</dbReference>
<proteinExistence type="predicted"/>
<organism evidence="11 12">
    <name type="scientific">Musa balbisiana</name>
    <name type="common">Banana</name>
    <dbReference type="NCBI Taxonomy" id="52838"/>
    <lineage>
        <taxon>Eukaryota</taxon>
        <taxon>Viridiplantae</taxon>
        <taxon>Streptophyta</taxon>
        <taxon>Embryophyta</taxon>
        <taxon>Tracheophyta</taxon>
        <taxon>Spermatophyta</taxon>
        <taxon>Magnoliopsida</taxon>
        <taxon>Liliopsida</taxon>
        <taxon>Zingiberales</taxon>
        <taxon>Musaceae</taxon>
        <taxon>Musa</taxon>
    </lineage>
</organism>
<evidence type="ECO:0000256" key="3">
    <source>
        <dbReference type="ARBA" id="ARBA00023002"/>
    </source>
</evidence>
<feature type="compositionally biased region" description="Low complexity" evidence="8">
    <location>
        <begin position="581"/>
        <end position="599"/>
    </location>
</feature>
<dbReference type="SUPFAM" id="SSF51197">
    <property type="entry name" value="Clavaminate synthase-like"/>
    <property type="match status" value="1"/>
</dbReference>
<reference evidence="11 12" key="1">
    <citation type="journal article" date="2019" name="Nat. Plants">
        <title>Genome sequencing of Musa balbisiana reveals subgenome evolution and function divergence in polyploid bananas.</title>
        <authorList>
            <person name="Yao X."/>
        </authorList>
    </citation>
    <scope>NUCLEOTIDE SEQUENCE [LARGE SCALE GENOMIC DNA]</scope>
    <source>
        <strain evidence="12">cv. DH-PKW</strain>
        <tissue evidence="11">Leaves</tissue>
    </source>
</reference>
<feature type="domain" description="JmjC" evidence="10">
    <location>
        <begin position="204"/>
        <end position="377"/>
    </location>
</feature>
<feature type="domain" description="JmjN" evidence="9">
    <location>
        <begin position="60"/>
        <end position="101"/>
    </location>
</feature>
<evidence type="ECO:0000313" key="12">
    <source>
        <dbReference type="Proteomes" id="UP000317650"/>
    </source>
</evidence>
<dbReference type="Pfam" id="PF02375">
    <property type="entry name" value="JmjN"/>
    <property type="match status" value="1"/>
</dbReference>
<dbReference type="PANTHER" id="PTHR10694">
    <property type="entry name" value="LYSINE-SPECIFIC DEMETHYLASE"/>
    <property type="match status" value="1"/>
</dbReference>
<keyword evidence="5" id="KW-0805">Transcription regulation</keyword>
<dbReference type="GO" id="GO:0141052">
    <property type="term" value="F:histone H3 demethylase activity"/>
    <property type="evidence" value="ECO:0007669"/>
    <property type="project" value="UniProtKB-ARBA"/>
</dbReference>
<protein>
    <recommendedName>
        <fullName evidence="13">JmjC domain-containing protein</fullName>
    </recommendedName>
</protein>
<evidence type="ECO:0008006" key="13">
    <source>
        <dbReference type="Google" id="ProtNLM"/>
    </source>
</evidence>
<dbReference type="SMART" id="SM00545">
    <property type="entry name" value="JmjN"/>
    <property type="match status" value="1"/>
</dbReference>
<keyword evidence="6" id="KW-0804">Transcription</keyword>
<evidence type="ECO:0000256" key="2">
    <source>
        <dbReference type="ARBA" id="ARBA00022723"/>
    </source>
</evidence>
<dbReference type="PROSITE" id="PS51183">
    <property type="entry name" value="JMJN"/>
    <property type="match status" value="1"/>
</dbReference>
<evidence type="ECO:0000256" key="8">
    <source>
        <dbReference type="SAM" id="MobiDB-lite"/>
    </source>
</evidence>
<sequence length="717" mass="81093">MMTRSGGDALRTSTSWGTRTRRSIDEIPHLSSARREAFSKHELEKFNISNLEWINDIPECPVFYPTKEEFENPLDYIQQIAPMASKFGICKIVSPLVATVPAGVVLMKEKAGFRFTTRVQPLRLSEWNANDKISFFMSGRNYTFREFEKMANKIYARRYSSAGYLPDKYLEEEFWHEITNGKIETVEYACDIDGTAFSSSPSDQLGKSKWNLKWLSRHPMSILRLLEAAIPGVTDPMLYIGMLFSMFAWHVEDHFLYSINYHHCGASKTWYGVPGHAAYDFEKVVKERVYAHDLLSSEEDDAAFSVLLEKTTMFPPNILLEKGIPVCRAVQRPGEFVVTLPRAYHAGFSHGFNCGEAVNFATGGWFPFGAAASKHYASLKRSPLLPYEELLCKEAKFLDDGLSNADSLNFVPSKHFSSQSSIKISFVLLIRFQHHARWVLMKFGACMRLSSDVIGTVLCSICRCDCYVSYFQCNCNLQPICLRHVMERTNCSCGGKCIVFLRKDLGELEALAQKFEQEDGIREAVEKKNLLHTTEDGYSPYCNIKFVETPAIAENAELYTQDLTCISQKEDILYGSPVQISSDSSTLSSSIGLDDGSSMDIDDCGKSKRANPTDCSERLSGKEYGSPQLIRSSDKCATVYNAGTHRTAFLQDSDDESDSEIFHVKRRSSMIMVNRSANNSTSQRFPEQQPTLYQHSLEERKRNGAIEPRFTMMVDTI</sequence>
<accession>A0A4V4H7A5</accession>
<dbReference type="STRING" id="52838.A0A4V4H7A5"/>
<comment type="cofactor">
    <cofactor evidence="1">
        <name>Fe(2+)</name>
        <dbReference type="ChEBI" id="CHEBI:29033"/>
    </cofactor>
</comment>
<dbReference type="PANTHER" id="PTHR10694:SF33">
    <property type="entry name" value="LYSINE-SPECIFIC DEMETHYLASE 5"/>
    <property type="match status" value="1"/>
</dbReference>
<evidence type="ECO:0000256" key="7">
    <source>
        <dbReference type="ARBA" id="ARBA00023242"/>
    </source>
</evidence>
<dbReference type="Gene3D" id="2.60.120.650">
    <property type="entry name" value="Cupin"/>
    <property type="match status" value="1"/>
</dbReference>
<evidence type="ECO:0000259" key="10">
    <source>
        <dbReference type="PROSITE" id="PS51184"/>
    </source>
</evidence>
<dbReference type="InterPro" id="IPR004198">
    <property type="entry name" value="Znf_C5HC2"/>
</dbReference>
<dbReference type="AlphaFoldDB" id="A0A4V4H7A5"/>
<dbReference type="GO" id="GO:0005634">
    <property type="term" value="C:nucleus"/>
    <property type="evidence" value="ECO:0007669"/>
    <property type="project" value="TreeGrafter"/>
</dbReference>
<dbReference type="PROSITE" id="PS51184">
    <property type="entry name" value="JMJC"/>
    <property type="match status" value="1"/>
</dbReference>
<feature type="region of interest" description="Disordered" evidence="8">
    <location>
        <begin position="580"/>
        <end position="622"/>
    </location>
</feature>
<dbReference type="Pfam" id="PF02928">
    <property type="entry name" value="zf-C5HC2"/>
    <property type="match status" value="1"/>
</dbReference>
<dbReference type="Proteomes" id="UP000317650">
    <property type="component" value="Chromosome 1"/>
</dbReference>
<evidence type="ECO:0000256" key="6">
    <source>
        <dbReference type="ARBA" id="ARBA00023163"/>
    </source>
</evidence>
<keyword evidence="3" id="KW-0560">Oxidoreductase</keyword>
<evidence type="ECO:0000313" key="11">
    <source>
        <dbReference type="EMBL" id="THU63046.1"/>
    </source>
</evidence>